<keyword evidence="2" id="KW-1185">Reference proteome</keyword>
<dbReference type="OrthoDB" id="5523904at2"/>
<organism evidence="1 2">
    <name type="scientific">Planctopirus ephydatiae</name>
    <dbReference type="NCBI Taxonomy" id="2528019"/>
    <lineage>
        <taxon>Bacteria</taxon>
        <taxon>Pseudomonadati</taxon>
        <taxon>Planctomycetota</taxon>
        <taxon>Planctomycetia</taxon>
        <taxon>Planctomycetales</taxon>
        <taxon>Planctomycetaceae</taxon>
        <taxon>Planctopirus</taxon>
    </lineage>
</organism>
<dbReference type="Proteomes" id="UP000315349">
    <property type="component" value="Chromosome"/>
</dbReference>
<accession>A0A518GLC3</accession>
<dbReference type="Pfam" id="PF04359">
    <property type="entry name" value="DUF493"/>
    <property type="match status" value="1"/>
</dbReference>
<dbReference type="InterPro" id="IPR027471">
    <property type="entry name" value="YbeD-like_sf"/>
</dbReference>
<reference evidence="1 2" key="1">
    <citation type="submission" date="2019-02" db="EMBL/GenBank/DDBJ databases">
        <title>Deep-cultivation of Planctomycetes and their phenomic and genomic characterization uncovers novel biology.</title>
        <authorList>
            <person name="Wiegand S."/>
            <person name="Jogler M."/>
            <person name="Boedeker C."/>
            <person name="Pinto D."/>
            <person name="Vollmers J."/>
            <person name="Rivas-Marin E."/>
            <person name="Kohn T."/>
            <person name="Peeters S.H."/>
            <person name="Heuer A."/>
            <person name="Rast P."/>
            <person name="Oberbeckmann S."/>
            <person name="Bunk B."/>
            <person name="Jeske O."/>
            <person name="Meyerdierks A."/>
            <person name="Storesund J.E."/>
            <person name="Kallscheuer N."/>
            <person name="Luecker S."/>
            <person name="Lage O.M."/>
            <person name="Pohl T."/>
            <person name="Merkel B.J."/>
            <person name="Hornburger P."/>
            <person name="Mueller R.-W."/>
            <person name="Bruemmer F."/>
            <person name="Labrenz M."/>
            <person name="Spormann A.M."/>
            <person name="Op den Camp H."/>
            <person name="Overmann J."/>
            <person name="Amann R."/>
            <person name="Jetten M.S.M."/>
            <person name="Mascher T."/>
            <person name="Medema M.H."/>
            <person name="Devos D.P."/>
            <person name="Kaster A.-K."/>
            <person name="Ovreas L."/>
            <person name="Rohde M."/>
            <person name="Galperin M.Y."/>
            <person name="Jogler C."/>
        </authorList>
    </citation>
    <scope>NUCLEOTIDE SEQUENCE [LARGE SCALE GENOMIC DNA]</scope>
    <source>
        <strain evidence="1 2">Spb1</strain>
    </source>
</reference>
<sequence>METFPALELLEAMHSFPCVFTFKVIGKADNDFPSRILTAIQSELDHPEVPKHSIRETKQGRHVSLTVEPMVQSSYHVLAIYRKIQTVDGLVMLL</sequence>
<protein>
    <submittedName>
        <fullName evidence="1">Uncharacterized protein</fullName>
    </submittedName>
</protein>
<dbReference type="RefSeq" id="WP_145297325.1">
    <property type="nucleotide sequence ID" value="NZ_CP036299.1"/>
</dbReference>
<dbReference type="InterPro" id="IPR007454">
    <property type="entry name" value="UPF0250_YbeD-like"/>
</dbReference>
<dbReference type="KEGG" id="peh:Spb1_13600"/>
<dbReference type="SUPFAM" id="SSF117991">
    <property type="entry name" value="YbeD/HP0495-like"/>
    <property type="match status" value="1"/>
</dbReference>
<dbReference type="AlphaFoldDB" id="A0A518GLC3"/>
<dbReference type="Gene3D" id="3.30.70.260">
    <property type="match status" value="1"/>
</dbReference>
<evidence type="ECO:0000313" key="2">
    <source>
        <dbReference type="Proteomes" id="UP000315349"/>
    </source>
</evidence>
<proteinExistence type="predicted"/>
<evidence type="ECO:0000313" key="1">
    <source>
        <dbReference type="EMBL" id="QDV29455.1"/>
    </source>
</evidence>
<gene>
    <name evidence="1" type="ORF">Spb1_13600</name>
</gene>
<name>A0A518GLC3_9PLAN</name>
<dbReference type="EMBL" id="CP036299">
    <property type="protein sequence ID" value="QDV29455.1"/>
    <property type="molecule type" value="Genomic_DNA"/>
</dbReference>